<protein>
    <submittedName>
        <fullName evidence="1">Uncharacterized protein</fullName>
    </submittedName>
</protein>
<dbReference type="EMBL" id="MU866129">
    <property type="protein sequence ID" value="KAK4178866.1"/>
    <property type="molecule type" value="Genomic_DNA"/>
</dbReference>
<name>A0AAN7A856_9PEZI</name>
<proteinExistence type="predicted"/>
<evidence type="ECO:0000313" key="2">
    <source>
        <dbReference type="Proteomes" id="UP001302321"/>
    </source>
</evidence>
<reference evidence="1" key="2">
    <citation type="submission" date="2023-05" db="EMBL/GenBank/DDBJ databases">
        <authorList>
            <consortium name="Lawrence Berkeley National Laboratory"/>
            <person name="Steindorff A."/>
            <person name="Hensen N."/>
            <person name="Bonometti L."/>
            <person name="Westerberg I."/>
            <person name="Brannstrom I.O."/>
            <person name="Guillou S."/>
            <person name="Cros-Aarteil S."/>
            <person name="Calhoun S."/>
            <person name="Haridas S."/>
            <person name="Kuo A."/>
            <person name="Mondo S."/>
            <person name="Pangilinan J."/>
            <person name="Riley R."/>
            <person name="Labutti K."/>
            <person name="Andreopoulos B."/>
            <person name="Lipzen A."/>
            <person name="Chen C."/>
            <person name="Yanf M."/>
            <person name="Daum C."/>
            <person name="Ng V."/>
            <person name="Clum A."/>
            <person name="Ohm R."/>
            <person name="Martin F."/>
            <person name="Silar P."/>
            <person name="Natvig D."/>
            <person name="Lalanne C."/>
            <person name="Gautier V."/>
            <person name="Ament-Velasquez S.L."/>
            <person name="Kruys A."/>
            <person name="Hutchinson M.I."/>
            <person name="Powell A.J."/>
            <person name="Barry K."/>
            <person name="Miller A.N."/>
            <person name="Grigoriev I.V."/>
            <person name="Debuchy R."/>
            <person name="Gladieux P."/>
            <person name="Thoren M.H."/>
            <person name="Johannesson H."/>
        </authorList>
    </citation>
    <scope>NUCLEOTIDE SEQUENCE</scope>
    <source>
        <strain evidence="1">CBS 892.96</strain>
    </source>
</reference>
<keyword evidence="2" id="KW-1185">Reference proteome</keyword>
<organism evidence="1 2">
    <name type="scientific">Triangularia setosa</name>
    <dbReference type="NCBI Taxonomy" id="2587417"/>
    <lineage>
        <taxon>Eukaryota</taxon>
        <taxon>Fungi</taxon>
        <taxon>Dikarya</taxon>
        <taxon>Ascomycota</taxon>
        <taxon>Pezizomycotina</taxon>
        <taxon>Sordariomycetes</taxon>
        <taxon>Sordariomycetidae</taxon>
        <taxon>Sordariales</taxon>
        <taxon>Podosporaceae</taxon>
        <taxon>Triangularia</taxon>
    </lineage>
</organism>
<sequence length="304" mass="34146">MYPGNFMNFLQLGRQEVAAKDSSDLDLKAQSSPQRGNPCAFRTMFNDGASSRNSLANSTYEDMEGESIRFDDSECISIGRTPRNVPNQQQQLQKRVESGIVLETEGRNLYSVPTDLLDPENDDDESAGNNNFIEEDVEMAICSPILNTEDRSFDLSVKADEKIVDVIHCMAPATSNQSGIPGLENQEIDLTETVNMHFWGEPRLKRHQRFPFRDHDAANDDDDDMSIISDLSLIPSYSPSGTDHQYKVKVTRAVFKRIIKSQAKAASKTVRQLKRTCREAMEHAFDYSSPAYKPTTCVRVGDAF</sequence>
<accession>A0AAN7A856</accession>
<dbReference type="AlphaFoldDB" id="A0AAN7A856"/>
<reference evidence="1" key="1">
    <citation type="journal article" date="2023" name="Mol. Phylogenet. Evol.">
        <title>Genome-scale phylogeny and comparative genomics of the fungal order Sordariales.</title>
        <authorList>
            <person name="Hensen N."/>
            <person name="Bonometti L."/>
            <person name="Westerberg I."/>
            <person name="Brannstrom I.O."/>
            <person name="Guillou S."/>
            <person name="Cros-Aarteil S."/>
            <person name="Calhoun S."/>
            <person name="Haridas S."/>
            <person name="Kuo A."/>
            <person name="Mondo S."/>
            <person name="Pangilinan J."/>
            <person name="Riley R."/>
            <person name="LaButti K."/>
            <person name="Andreopoulos B."/>
            <person name="Lipzen A."/>
            <person name="Chen C."/>
            <person name="Yan M."/>
            <person name="Daum C."/>
            <person name="Ng V."/>
            <person name="Clum A."/>
            <person name="Steindorff A."/>
            <person name="Ohm R.A."/>
            <person name="Martin F."/>
            <person name="Silar P."/>
            <person name="Natvig D.O."/>
            <person name="Lalanne C."/>
            <person name="Gautier V."/>
            <person name="Ament-Velasquez S.L."/>
            <person name="Kruys A."/>
            <person name="Hutchinson M.I."/>
            <person name="Powell A.J."/>
            <person name="Barry K."/>
            <person name="Miller A.N."/>
            <person name="Grigoriev I.V."/>
            <person name="Debuchy R."/>
            <person name="Gladieux P."/>
            <person name="Hiltunen Thoren M."/>
            <person name="Johannesson H."/>
        </authorList>
    </citation>
    <scope>NUCLEOTIDE SEQUENCE</scope>
    <source>
        <strain evidence="1">CBS 892.96</strain>
    </source>
</reference>
<dbReference type="Proteomes" id="UP001302321">
    <property type="component" value="Unassembled WGS sequence"/>
</dbReference>
<evidence type="ECO:0000313" key="1">
    <source>
        <dbReference type="EMBL" id="KAK4178866.1"/>
    </source>
</evidence>
<comment type="caution">
    <text evidence="1">The sequence shown here is derived from an EMBL/GenBank/DDBJ whole genome shotgun (WGS) entry which is preliminary data.</text>
</comment>
<gene>
    <name evidence="1" type="ORF">QBC36DRAFT_181560</name>
</gene>